<accession>A0ABY8Q7I9</accession>
<evidence type="ECO:0000256" key="11">
    <source>
        <dbReference type="ARBA" id="ARBA00023136"/>
    </source>
</evidence>
<evidence type="ECO:0000256" key="10">
    <source>
        <dbReference type="ARBA" id="ARBA00023033"/>
    </source>
</evidence>
<evidence type="ECO:0000256" key="2">
    <source>
        <dbReference type="ARBA" id="ARBA00010823"/>
    </source>
</evidence>
<evidence type="ECO:0000256" key="8">
    <source>
        <dbReference type="ARBA" id="ARBA00023002"/>
    </source>
</evidence>
<comment type="similarity">
    <text evidence="2">Belongs to the fatty acid desaturase type 1 family. AlkB subfamily.</text>
</comment>
<evidence type="ECO:0000256" key="1">
    <source>
        <dbReference type="ARBA" id="ARBA00004429"/>
    </source>
</evidence>
<dbReference type="RefSeq" id="WP_281466423.1">
    <property type="nucleotide sequence ID" value="NZ_CP124535.1"/>
</dbReference>
<evidence type="ECO:0000256" key="4">
    <source>
        <dbReference type="ARBA" id="ARBA00022519"/>
    </source>
</evidence>
<keyword evidence="7 12" id="KW-1133">Transmembrane helix</keyword>
<reference evidence="14 15" key="1">
    <citation type="submission" date="2023-04" db="EMBL/GenBank/DDBJ databases">
        <title>YMD61, complete Genome.</title>
        <authorList>
            <person name="Zhang J."/>
        </authorList>
    </citation>
    <scope>NUCLEOTIDE SEQUENCE [LARGE SCALE GENOMIC DNA]</scope>
    <source>
        <strain evidence="14 15">YMD61</strain>
    </source>
</reference>
<evidence type="ECO:0000256" key="7">
    <source>
        <dbReference type="ARBA" id="ARBA00022989"/>
    </source>
</evidence>
<organism evidence="14 15">
    <name type="scientific">Fuscovulum ytuae</name>
    <dbReference type="NCBI Taxonomy" id="3042299"/>
    <lineage>
        <taxon>Bacteria</taxon>
        <taxon>Pseudomonadati</taxon>
        <taxon>Pseudomonadota</taxon>
        <taxon>Alphaproteobacteria</taxon>
        <taxon>Rhodobacterales</taxon>
        <taxon>Paracoccaceae</taxon>
        <taxon>Fuscovulum</taxon>
    </lineage>
</organism>
<keyword evidence="5 12" id="KW-0812">Transmembrane</keyword>
<feature type="transmembrane region" description="Helical" evidence="12">
    <location>
        <begin position="35"/>
        <end position="56"/>
    </location>
</feature>
<keyword evidence="11 12" id="KW-0472">Membrane</keyword>
<evidence type="ECO:0000256" key="5">
    <source>
        <dbReference type="ARBA" id="ARBA00022692"/>
    </source>
</evidence>
<keyword evidence="3" id="KW-1003">Cell membrane</keyword>
<dbReference type="InterPro" id="IPR033885">
    <property type="entry name" value="AlkB/XylM"/>
</dbReference>
<keyword evidence="6" id="KW-0479">Metal-binding</keyword>
<keyword evidence="10" id="KW-0503">Monooxygenase</keyword>
<gene>
    <name evidence="14" type="ORF">QF092_00120</name>
</gene>
<keyword evidence="8" id="KW-0560">Oxidoreductase</keyword>
<feature type="domain" description="Fatty acid desaturase" evidence="13">
    <location>
        <begin position="105"/>
        <end position="307"/>
    </location>
</feature>
<keyword evidence="15" id="KW-1185">Reference proteome</keyword>
<evidence type="ECO:0000313" key="14">
    <source>
        <dbReference type="EMBL" id="WGV16257.1"/>
    </source>
</evidence>
<feature type="transmembrane region" description="Helical" evidence="12">
    <location>
        <begin position="68"/>
        <end position="90"/>
    </location>
</feature>
<dbReference type="PANTHER" id="PTHR38674">
    <property type="entry name" value="ALKANE 1-MONOOXYGENASE 1"/>
    <property type="match status" value="1"/>
</dbReference>
<dbReference type="InterPro" id="IPR005804">
    <property type="entry name" value="FA_desaturase_dom"/>
</dbReference>
<dbReference type="PANTHER" id="PTHR38674:SF1">
    <property type="entry name" value="ALKANE 1-MONOOXYGENASE 1"/>
    <property type="match status" value="1"/>
</dbReference>
<keyword evidence="4" id="KW-0997">Cell inner membrane</keyword>
<evidence type="ECO:0000256" key="3">
    <source>
        <dbReference type="ARBA" id="ARBA00022475"/>
    </source>
</evidence>
<protein>
    <submittedName>
        <fullName evidence="14">Alkane 1-monooxygenase</fullName>
    </submittedName>
</protein>
<evidence type="ECO:0000256" key="6">
    <source>
        <dbReference type="ARBA" id="ARBA00022723"/>
    </source>
</evidence>
<comment type="subcellular location">
    <subcellularLocation>
        <location evidence="1">Cell inner membrane</location>
        <topology evidence="1">Multi-pass membrane protein</topology>
    </subcellularLocation>
</comment>
<evidence type="ECO:0000313" key="15">
    <source>
        <dbReference type="Proteomes" id="UP001230978"/>
    </source>
</evidence>
<keyword evidence="9" id="KW-0408">Iron</keyword>
<feature type="transmembrane region" description="Helical" evidence="12">
    <location>
        <begin position="132"/>
        <end position="149"/>
    </location>
</feature>
<evidence type="ECO:0000259" key="13">
    <source>
        <dbReference type="Pfam" id="PF00487"/>
    </source>
</evidence>
<evidence type="ECO:0000256" key="12">
    <source>
        <dbReference type="SAM" id="Phobius"/>
    </source>
</evidence>
<sequence length="353" mass="37846">MSSAKSPIPMAAFAVATLAPLPLLALGGLTGGGWLWAALLYMGLLSILLDQLLPLVESDGPDGHEFPAADALLALLGLLALALPALAVHGATNPALSGPEKAALVFTTGLWLGQIAHPAAHELIHRARRAQVRLGVAVYAALLIGHHASSHRLVHHRFVATPDDPASAPKGRGFWRYLPRASIGGFIAGLRAETALRQRSTRPGLHPYLTYALLSLTALAMAATLGGPSGVAIWVLIALHAQLQIHLSDYVQHYGLTRAPLPDGRYEPVNTRHSWNTAHWFSSALLLNAPRHSDHHSHPSRPYPTLRLPDDAPHLPWPLPLAAAIALFPPLWRRLMKPHLARLAQEPPPPPSA</sequence>
<evidence type="ECO:0000256" key="9">
    <source>
        <dbReference type="ARBA" id="ARBA00023004"/>
    </source>
</evidence>
<feature type="transmembrane region" description="Helical" evidence="12">
    <location>
        <begin position="208"/>
        <end position="237"/>
    </location>
</feature>
<dbReference type="Pfam" id="PF00487">
    <property type="entry name" value="FA_desaturase"/>
    <property type="match status" value="1"/>
</dbReference>
<dbReference type="EMBL" id="CP124535">
    <property type="protein sequence ID" value="WGV16257.1"/>
    <property type="molecule type" value="Genomic_DNA"/>
</dbReference>
<dbReference type="CDD" id="cd03512">
    <property type="entry name" value="Alkane-hydroxylase"/>
    <property type="match status" value="1"/>
</dbReference>
<proteinExistence type="inferred from homology"/>
<name>A0ABY8Q7I9_9RHOB</name>
<dbReference type="Proteomes" id="UP001230978">
    <property type="component" value="Chromosome"/>
</dbReference>